<dbReference type="InterPro" id="IPR008979">
    <property type="entry name" value="Galactose-bd-like_sf"/>
</dbReference>
<dbReference type="EMBL" id="QYTV02000018">
    <property type="protein sequence ID" value="RST70313.1"/>
    <property type="molecule type" value="Genomic_DNA"/>
</dbReference>
<dbReference type="SUPFAM" id="SSF49785">
    <property type="entry name" value="Galactose-binding domain-like"/>
    <property type="match status" value="1"/>
</dbReference>
<dbReference type="Pfam" id="PF07695">
    <property type="entry name" value="7TMR-DISM_7TM"/>
    <property type="match status" value="1"/>
</dbReference>
<accession>A0A429XSW3</accession>
<organism evidence="12 13">
    <name type="scientific">Siminovitchia acidinfaciens</name>
    <dbReference type="NCBI Taxonomy" id="2321395"/>
    <lineage>
        <taxon>Bacteria</taxon>
        <taxon>Bacillati</taxon>
        <taxon>Bacillota</taxon>
        <taxon>Bacilli</taxon>
        <taxon>Bacillales</taxon>
        <taxon>Bacillaceae</taxon>
        <taxon>Siminovitchia</taxon>
    </lineage>
</organism>
<dbReference type="SUPFAM" id="SSF47384">
    <property type="entry name" value="Homodimeric domain of signal transducing histidine kinase"/>
    <property type="match status" value="1"/>
</dbReference>
<dbReference type="SMART" id="SM00388">
    <property type="entry name" value="HisKA"/>
    <property type="match status" value="1"/>
</dbReference>
<gene>
    <name evidence="12" type="ORF">D4T97_020190</name>
</gene>
<feature type="domain" description="Histidine kinase" evidence="11">
    <location>
        <begin position="460"/>
        <end position="678"/>
    </location>
</feature>
<dbReference type="GO" id="GO:0000155">
    <property type="term" value="F:phosphorelay sensor kinase activity"/>
    <property type="evidence" value="ECO:0007669"/>
    <property type="project" value="InterPro"/>
</dbReference>
<sequence length="687" mass="79017">MKIKQAAFLFVMLIFLVSCSGKKANENVKDGLYQISDFPEADVEKLNGNWEFYWQELLTPDDFAKDSQSAKWMVEVPDPWSSYEKDGERLSKQGYATYRLHMEFPESEIGTTKSLYVPGVSSAYKLWVSGELEAENGVVGKSRDLMVPKKGARMVQFQVHDKQVELVMQVSNFYQRKAGIFDSILIGEPERIAQYREKKLLFRSMIVVSLIVMGLYHVVLFALRRKELSLLFFGVICLLISIRASLLDGILASYTLPFISWEWGNKLEYIGASLGVLFFTLFTYTQFPKDMSSNVRNAIVIVMATYSLFVIVTPSIIFTNTMQLLQLAIILVFSYLIHVDTKALIRRRESSLLNAVANLIIFLAIINDVLFYNHFIQTTELASVGLFFFLFTQSIIISRHYSRSFKQTEKLSYDLARLNVSLEQQVHDRTMELRQINKELQTANQKLNEAHQSRSKWIRNIYHEIATPLTTIRAYMKGILDGVIEGDRKFIQLVHEQSLYLSRLLNDLHDMTEIENREITFNRKKINVREYAQNLYEKYKVDIEKQGISFLYENSTPEEEDIFVLIDKHRIEQVIVNFLTNAQKFIGNDGFIKMEVEKDDDHQVVVKIQDNGVGISEKEIGLVFDRFFKNRSQEIMSAGSGLGLAISKEIIEFHGGTIGVTSQEGEGSCFYFMLPIVSTVSKTHEKL</sequence>
<evidence type="ECO:0000313" key="12">
    <source>
        <dbReference type="EMBL" id="RST70313.1"/>
    </source>
</evidence>
<dbReference type="Pfam" id="PF02518">
    <property type="entry name" value="HATPase_c"/>
    <property type="match status" value="1"/>
</dbReference>
<keyword evidence="10" id="KW-0732">Signal</keyword>
<dbReference type="InterPro" id="IPR003594">
    <property type="entry name" value="HATPase_dom"/>
</dbReference>
<dbReference type="InterPro" id="IPR011623">
    <property type="entry name" value="7TMR_DISM_rcpt_extracell_dom1"/>
</dbReference>
<dbReference type="PANTHER" id="PTHR43711:SF1">
    <property type="entry name" value="HISTIDINE KINASE 1"/>
    <property type="match status" value="1"/>
</dbReference>
<name>A0A429XSW3_9BACI</name>
<keyword evidence="4" id="KW-0597">Phosphoprotein</keyword>
<comment type="catalytic activity">
    <reaction evidence="1">
        <text>ATP + protein L-histidine = ADP + protein N-phospho-L-histidine.</text>
        <dbReference type="EC" id="2.7.13.3"/>
    </reaction>
</comment>
<dbReference type="SMART" id="SM00387">
    <property type="entry name" value="HATPase_c"/>
    <property type="match status" value="1"/>
</dbReference>
<dbReference type="Gene3D" id="1.10.287.130">
    <property type="match status" value="1"/>
</dbReference>
<evidence type="ECO:0000256" key="2">
    <source>
        <dbReference type="ARBA" id="ARBA00004651"/>
    </source>
</evidence>
<dbReference type="InterPro" id="IPR036890">
    <property type="entry name" value="HATPase_C_sf"/>
</dbReference>
<dbReference type="InterPro" id="IPR036097">
    <property type="entry name" value="HisK_dim/P_sf"/>
</dbReference>
<evidence type="ECO:0000256" key="5">
    <source>
        <dbReference type="ARBA" id="ARBA00022679"/>
    </source>
</evidence>
<dbReference type="Pfam" id="PF00512">
    <property type="entry name" value="HisKA"/>
    <property type="match status" value="1"/>
</dbReference>
<evidence type="ECO:0000313" key="13">
    <source>
        <dbReference type="Proteomes" id="UP000287156"/>
    </source>
</evidence>
<keyword evidence="13" id="KW-1185">Reference proteome</keyword>
<evidence type="ECO:0000256" key="8">
    <source>
        <dbReference type="ARBA" id="ARBA00022840"/>
    </source>
</evidence>
<dbReference type="AlphaFoldDB" id="A0A429XSW3"/>
<keyword evidence="5" id="KW-0808">Transferase</keyword>
<evidence type="ECO:0000256" key="6">
    <source>
        <dbReference type="ARBA" id="ARBA00022741"/>
    </source>
</evidence>
<comment type="caution">
    <text evidence="12">The sequence shown here is derived from an EMBL/GenBank/DDBJ whole genome shotgun (WGS) entry which is preliminary data.</text>
</comment>
<dbReference type="PANTHER" id="PTHR43711">
    <property type="entry name" value="TWO-COMPONENT HISTIDINE KINASE"/>
    <property type="match status" value="1"/>
</dbReference>
<dbReference type="PROSITE" id="PS51257">
    <property type="entry name" value="PROKAR_LIPOPROTEIN"/>
    <property type="match status" value="1"/>
</dbReference>
<dbReference type="Gene3D" id="2.60.120.260">
    <property type="entry name" value="Galactose-binding domain-like"/>
    <property type="match status" value="1"/>
</dbReference>
<dbReference type="RefSeq" id="WP_126052586.1">
    <property type="nucleotide sequence ID" value="NZ_QYTV02000018.1"/>
</dbReference>
<evidence type="ECO:0000256" key="9">
    <source>
        <dbReference type="ARBA" id="ARBA00023012"/>
    </source>
</evidence>
<comment type="subcellular location">
    <subcellularLocation>
        <location evidence="2">Cell membrane</location>
        <topology evidence="2">Multi-pass membrane protein</topology>
    </subcellularLocation>
</comment>
<keyword evidence="7" id="KW-0418">Kinase</keyword>
<keyword evidence="8" id="KW-0067">ATP-binding</keyword>
<evidence type="ECO:0000256" key="10">
    <source>
        <dbReference type="SAM" id="SignalP"/>
    </source>
</evidence>
<protein>
    <recommendedName>
        <fullName evidence="3">histidine kinase</fullName>
        <ecNumber evidence="3">2.7.13.3</ecNumber>
    </recommendedName>
</protein>
<reference evidence="12" key="1">
    <citation type="submission" date="2018-12" db="EMBL/GenBank/DDBJ databases">
        <authorList>
            <person name="Sun L."/>
            <person name="Chen Z."/>
        </authorList>
    </citation>
    <scope>NUCLEOTIDE SEQUENCE [LARGE SCALE GENOMIC DNA]</scope>
    <source>
        <strain evidence="12">3-2-2</strain>
    </source>
</reference>
<evidence type="ECO:0000256" key="3">
    <source>
        <dbReference type="ARBA" id="ARBA00012438"/>
    </source>
</evidence>
<evidence type="ECO:0000256" key="7">
    <source>
        <dbReference type="ARBA" id="ARBA00022777"/>
    </source>
</evidence>
<dbReference type="GO" id="GO:0005886">
    <property type="term" value="C:plasma membrane"/>
    <property type="evidence" value="ECO:0007669"/>
    <property type="project" value="UniProtKB-SubCell"/>
</dbReference>
<dbReference type="InterPro" id="IPR005467">
    <property type="entry name" value="His_kinase_dom"/>
</dbReference>
<dbReference type="Gene3D" id="3.30.565.10">
    <property type="entry name" value="Histidine kinase-like ATPase, C-terminal domain"/>
    <property type="match status" value="1"/>
</dbReference>
<dbReference type="InterPro" id="IPR003661">
    <property type="entry name" value="HisK_dim/P_dom"/>
</dbReference>
<dbReference type="InterPro" id="IPR004358">
    <property type="entry name" value="Sig_transdc_His_kin-like_C"/>
</dbReference>
<dbReference type="CDD" id="cd00075">
    <property type="entry name" value="HATPase"/>
    <property type="match status" value="1"/>
</dbReference>
<dbReference type="GO" id="GO:0005524">
    <property type="term" value="F:ATP binding"/>
    <property type="evidence" value="ECO:0007669"/>
    <property type="project" value="UniProtKB-KW"/>
</dbReference>
<dbReference type="InterPro" id="IPR050736">
    <property type="entry name" value="Sensor_HK_Regulatory"/>
</dbReference>
<dbReference type="EC" id="2.7.13.3" evidence="3"/>
<proteinExistence type="predicted"/>
<dbReference type="SUPFAM" id="SSF55874">
    <property type="entry name" value="ATPase domain of HSP90 chaperone/DNA topoisomerase II/histidine kinase"/>
    <property type="match status" value="1"/>
</dbReference>
<dbReference type="Proteomes" id="UP000287156">
    <property type="component" value="Unassembled WGS sequence"/>
</dbReference>
<dbReference type="CDD" id="cd00082">
    <property type="entry name" value="HisKA"/>
    <property type="match status" value="1"/>
</dbReference>
<dbReference type="OrthoDB" id="9759607at2"/>
<feature type="chain" id="PRO_5019151285" description="histidine kinase" evidence="10">
    <location>
        <begin position="25"/>
        <end position="687"/>
    </location>
</feature>
<keyword evidence="9" id="KW-0902">Two-component regulatory system</keyword>
<dbReference type="PRINTS" id="PR00344">
    <property type="entry name" value="BCTRLSENSOR"/>
</dbReference>
<evidence type="ECO:0000256" key="4">
    <source>
        <dbReference type="ARBA" id="ARBA00022553"/>
    </source>
</evidence>
<evidence type="ECO:0000256" key="1">
    <source>
        <dbReference type="ARBA" id="ARBA00000085"/>
    </source>
</evidence>
<feature type="signal peptide" evidence="10">
    <location>
        <begin position="1"/>
        <end position="24"/>
    </location>
</feature>
<evidence type="ECO:0000259" key="11">
    <source>
        <dbReference type="PROSITE" id="PS50109"/>
    </source>
</evidence>
<keyword evidence="6" id="KW-0547">Nucleotide-binding</keyword>
<dbReference type="PROSITE" id="PS50109">
    <property type="entry name" value="HIS_KIN"/>
    <property type="match status" value="1"/>
</dbReference>
<dbReference type="FunFam" id="3.30.565.10:FF:000006">
    <property type="entry name" value="Sensor histidine kinase WalK"/>
    <property type="match status" value="1"/>
</dbReference>